<protein>
    <submittedName>
        <fullName evidence="1">Uncharacterized protein</fullName>
    </submittedName>
</protein>
<dbReference type="AlphaFoldDB" id="A0A2P4X037"/>
<evidence type="ECO:0000313" key="2">
    <source>
        <dbReference type="Proteomes" id="UP000237271"/>
    </source>
</evidence>
<organism evidence="1 2">
    <name type="scientific">Phytophthora palmivora</name>
    <dbReference type="NCBI Taxonomy" id="4796"/>
    <lineage>
        <taxon>Eukaryota</taxon>
        <taxon>Sar</taxon>
        <taxon>Stramenopiles</taxon>
        <taxon>Oomycota</taxon>
        <taxon>Peronosporomycetes</taxon>
        <taxon>Peronosporales</taxon>
        <taxon>Peronosporaceae</taxon>
        <taxon>Phytophthora</taxon>
    </lineage>
</organism>
<reference evidence="1 2" key="1">
    <citation type="journal article" date="2017" name="Genome Biol. Evol.">
        <title>Phytophthora megakarya and P. palmivora, closely related causal agents of cacao black pod rot, underwent increases in genome sizes and gene numbers by different mechanisms.</title>
        <authorList>
            <person name="Ali S.S."/>
            <person name="Shao J."/>
            <person name="Lary D.J."/>
            <person name="Kronmiller B."/>
            <person name="Shen D."/>
            <person name="Strem M.D."/>
            <person name="Amoako-Attah I."/>
            <person name="Akrofi A.Y."/>
            <person name="Begoude B.A."/>
            <person name="Ten Hoopen G.M."/>
            <person name="Coulibaly K."/>
            <person name="Kebe B.I."/>
            <person name="Melnick R.L."/>
            <person name="Guiltinan M.J."/>
            <person name="Tyler B.M."/>
            <person name="Meinhardt L.W."/>
            <person name="Bailey B.A."/>
        </authorList>
    </citation>
    <scope>NUCLEOTIDE SEQUENCE [LARGE SCALE GENOMIC DNA]</scope>
    <source>
        <strain evidence="2">sbr112.9</strain>
    </source>
</reference>
<accession>A0A2P4X037</accession>
<evidence type="ECO:0000313" key="1">
    <source>
        <dbReference type="EMBL" id="POM58916.1"/>
    </source>
</evidence>
<keyword evidence="2" id="KW-1185">Reference proteome</keyword>
<comment type="caution">
    <text evidence="1">The sequence shown here is derived from an EMBL/GenBank/DDBJ whole genome shotgun (WGS) entry which is preliminary data.</text>
</comment>
<name>A0A2P4X037_9STRA</name>
<gene>
    <name evidence="1" type="ORF">PHPALM_36366</name>
</gene>
<dbReference type="Proteomes" id="UP000237271">
    <property type="component" value="Unassembled WGS sequence"/>
</dbReference>
<proteinExistence type="predicted"/>
<dbReference type="EMBL" id="NCKW01020130">
    <property type="protein sequence ID" value="POM58916.1"/>
    <property type="molecule type" value="Genomic_DNA"/>
</dbReference>
<sequence length="167" mass="18651">MFRSHVHASTDSETKHAHSTAKLKLFLFDGFKLDEKSAHYRDEVLLTGILAEKNILEFLQQHSISARGTQNVVKTMRKCTSPVFQTSPFVSTNITNVKPTKDTITPTKEFKTLCIAVANTCKTRVNDKAIRHLRLTKNSTVASNSLLPEATNVAFKSLTERTTSKNS</sequence>